<accession>A0ABY2DDB7</accession>
<name>A0ABY2DDB7_9ACTN</name>
<evidence type="ECO:0000256" key="1">
    <source>
        <dbReference type="SAM" id="Phobius"/>
    </source>
</evidence>
<feature type="transmembrane region" description="Helical" evidence="1">
    <location>
        <begin position="90"/>
        <end position="109"/>
    </location>
</feature>
<feature type="transmembrane region" description="Helical" evidence="1">
    <location>
        <begin position="352"/>
        <end position="384"/>
    </location>
</feature>
<feature type="transmembrane region" description="Helical" evidence="1">
    <location>
        <begin position="217"/>
        <end position="237"/>
    </location>
</feature>
<feature type="transmembrane region" description="Helical" evidence="1">
    <location>
        <begin position="243"/>
        <end position="261"/>
    </location>
</feature>
<sequence>MQDAAPEPAPGRRRSLARDADSSRRVTLLELFFDLVYVAALALISRELFSDVSWHQALRALILLMAVWWTWVITTMATQVYDPERPAMKLLLVVVMFAALLMTTAIPQAFEERGIVFAVAYAGLHLGRGVVLAVNMRHEPRLRRRPRHFAAWFLVSSVFWVAGGICTGPAREALWLVALTIDYLGLWLAYPVPRRGRLPHTVLAVTPDHLAERYQQFVIIALGDAILVIGTIFSAGGSEAGNLAAFTIAFSSTLLLWRIYVHRSGELLAVAISAARAPGRYLQTAPYTHLVMVAGIVTSAAGFDLFLKQPTGTTPVGWVALILGGPALFLFGRSAFEYEVYSRVSWSRLGGLLALAAAVPPALVLPPLAVAGLAALVLTGVAGYDMSRSWNRPLEEPVPPH</sequence>
<feature type="transmembrane region" description="Helical" evidence="1">
    <location>
        <begin position="148"/>
        <end position="167"/>
    </location>
</feature>
<dbReference type="Pfam" id="PF06772">
    <property type="entry name" value="LtrA"/>
    <property type="match status" value="1"/>
</dbReference>
<comment type="caution">
    <text evidence="2">The sequence shown here is derived from an EMBL/GenBank/DDBJ whole genome shotgun (WGS) entry which is preliminary data.</text>
</comment>
<evidence type="ECO:0000313" key="2">
    <source>
        <dbReference type="EMBL" id="TDB83861.1"/>
    </source>
</evidence>
<keyword evidence="1" id="KW-1133">Transmembrane helix</keyword>
<dbReference type="Proteomes" id="UP000295626">
    <property type="component" value="Unassembled WGS sequence"/>
</dbReference>
<keyword evidence="3" id="KW-1185">Reference proteome</keyword>
<gene>
    <name evidence="2" type="ORF">E1091_17940</name>
</gene>
<keyword evidence="1" id="KW-0472">Membrane</keyword>
<dbReference type="InterPro" id="IPR010640">
    <property type="entry name" value="Low_temperature_requirement_A"/>
</dbReference>
<protein>
    <submittedName>
        <fullName evidence="2">Low temperature requirement protein A</fullName>
    </submittedName>
</protein>
<feature type="transmembrane region" description="Helical" evidence="1">
    <location>
        <begin position="115"/>
        <end position="136"/>
    </location>
</feature>
<evidence type="ECO:0000313" key="3">
    <source>
        <dbReference type="Proteomes" id="UP000295626"/>
    </source>
</evidence>
<dbReference type="EMBL" id="SMKE01000883">
    <property type="protein sequence ID" value="TDB83861.1"/>
    <property type="molecule type" value="Genomic_DNA"/>
</dbReference>
<feature type="transmembrane region" description="Helical" evidence="1">
    <location>
        <begin position="57"/>
        <end position="78"/>
    </location>
</feature>
<keyword evidence="1" id="KW-0812">Transmembrane</keyword>
<feature type="transmembrane region" description="Helical" evidence="1">
    <location>
        <begin position="315"/>
        <end position="332"/>
    </location>
</feature>
<feature type="transmembrane region" description="Helical" evidence="1">
    <location>
        <begin position="281"/>
        <end position="303"/>
    </location>
</feature>
<dbReference type="PANTHER" id="PTHR36840:SF1">
    <property type="entry name" value="BLL5714 PROTEIN"/>
    <property type="match status" value="1"/>
</dbReference>
<dbReference type="PANTHER" id="PTHR36840">
    <property type="entry name" value="BLL5714 PROTEIN"/>
    <property type="match status" value="1"/>
</dbReference>
<reference evidence="2 3" key="1">
    <citation type="submission" date="2019-02" db="EMBL/GenBank/DDBJ databases">
        <title>Draft genome sequences of novel Actinobacteria.</title>
        <authorList>
            <person name="Sahin N."/>
            <person name="Ay H."/>
            <person name="Saygin H."/>
        </authorList>
    </citation>
    <scope>NUCLEOTIDE SEQUENCE [LARGE SCALE GENOMIC DNA]</scope>
    <source>
        <strain evidence="2 3">JCM 30529</strain>
    </source>
</reference>
<organism evidence="2 3">
    <name type="scientific">Micromonospora fluostatini</name>
    <dbReference type="NCBI Taxonomy" id="1629071"/>
    <lineage>
        <taxon>Bacteria</taxon>
        <taxon>Bacillati</taxon>
        <taxon>Actinomycetota</taxon>
        <taxon>Actinomycetes</taxon>
        <taxon>Micromonosporales</taxon>
        <taxon>Micromonosporaceae</taxon>
        <taxon>Micromonospora</taxon>
    </lineage>
</organism>
<feature type="transmembrane region" description="Helical" evidence="1">
    <location>
        <begin position="26"/>
        <end position="45"/>
    </location>
</feature>
<proteinExistence type="predicted"/>